<organism evidence="2 3">
    <name type="scientific">Polymorphospora rubra</name>
    <dbReference type="NCBI Taxonomy" id="338584"/>
    <lineage>
        <taxon>Bacteria</taxon>
        <taxon>Bacillati</taxon>
        <taxon>Actinomycetota</taxon>
        <taxon>Actinomycetes</taxon>
        <taxon>Micromonosporales</taxon>
        <taxon>Micromonosporaceae</taxon>
        <taxon>Polymorphospora</taxon>
    </lineage>
</organism>
<evidence type="ECO:0000313" key="2">
    <source>
        <dbReference type="EMBL" id="BCJ68952.1"/>
    </source>
</evidence>
<accession>A0A810N5Y3</accession>
<evidence type="ECO:0000313" key="3">
    <source>
        <dbReference type="Proteomes" id="UP000680866"/>
    </source>
</evidence>
<evidence type="ECO:0000259" key="1">
    <source>
        <dbReference type="Pfam" id="PF21780"/>
    </source>
</evidence>
<gene>
    <name evidence="2" type="ORF">Prubr_59730</name>
</gene>
<reference evidence="2" key="1">
    <citation type="submission" date="2020-08" db="EMBL/GenBank/DDBJ databases">
        <title>Whole genome shotgun sequence of Polymorphospora rubra NBRC 101157.</title>
        <authorList>
            <person name="Komaki H."/>
            <person name="Tamura T."/>
        </authorList>
    </citation>
    <scope>NUCLEOTIDE SEQUENCE</scope>
    <source>
        <strain evidence="2">NBRC 101157</strain>
    </source>
</reference>
<protein>
    <recommendedName>
        <fullName evidence="1">DUF6875 domain-containing protein</fullName>
    </recommendedName>
</protein>
<dbReference type="InterPro" id="IPR049240">
    <property type="entry name" value="DUF6875"/>
</dbReference>
<keyword evidence="3" id="KW-1185">Reference proteome</keyword>
<dbReference type="AlphaFoldDB" id="A0A810N5Y3"/>
<feature type="domain" description="DUF6875" evidence="1">
    <location>
        <begin position="35"/>
        <end position="212"/>
    </location>
</feature>
<dbReference type="KEGG" id="pry:Prubr_59730"/>
<dbReference type="Proteomes" id="UP000680866">
    <property type="component" value="Chromosome"/>
</dbReference>
<proteinExistence type="predicted"/>
<dbReference type="RefSeq" id="WP_212818112.1">
    <property type="nucleotide sequence ID" value="NZ_AP023359.1"/>
</dbReference>
<name>A0A810N5Y3_9ACTN</name>
<dbReference type="Pfam" id="PF21780">
    <property type="entry name" value="DUF6875"/>
    <property type="match status" value="1"/>
</dbReference>
<dbReference type="EMBL" id="AP023359">
    <property type="protein sequence ID" value="BCJ68952.1"/>
    <property type="molecule type" value="Genomic_DNA"/>
</dbReference>
<sequence length="233" mass="25968">MLTHPAHARHTLIEVADLEQDPPPQPVRGHERALRTVVDWARNYLCRPHPDLGRTGSVCPYAQGSLDRDAFYLAVAPGRDHTPADLDRLLVTYRDWFVDLAARHGTAAQFTTVLVVFPDLRPDDVPPVVDRTQERLKSRFVAHGLMLGEFHDGPPAKGGLWNPDFPALRCPVPLLAIRHMVPTDFLFLRDDPDHVRAYLARHAGQIPPHLRATVRDAVDHFGLEPVTGGAGAR</sequence>